<dbReference type="InterPro" id="IPR036249">
    <property type="entry name" value="Thioredoxin-like_sf"/>
</dbReference>
<proteinExistence type="predicted"/>
<dbReference type="InterPro" id="IPR040079">
    <property type="entry name" value="Glutathione_S-Trfase"/>
</dbReference>
<dbReference type="GO" id="GO:0005737">
    <property type="term" value="C:cytoplasm"/>
    <property type="evidence" value="ECO:0007669"/>
    <property type="project" value="UniProtKB-SubCell"/>
</dbReference>
<dbReference type="SUPFAM" id="SSF47616">
    <property type="entry name" value="GST C-terminal domain-like"/>
    <property type="match status" value="1"/>
</dbReference>
<dbReference type="InterPro" id="IPR036282">
    <property type="entry name" value="Glutathione-S-Trfase_C_sf"/>
</dbReference>
<sequence>MSQDLTLYCNLLSPYSRVVMSVLTLLKIPHKERIMNPINGENKKEWYKKINPKMLIPAIKDGDHCMGESVDICKYLIESRKLKTPAWPVDDKEKNEQMEKDLVDFEDLGEATRNVAFNCFYAKVLGKKLGTVEEQKQYKKDLYKVYDRLEETLGKRRTKFFNSDEHPALQDYLFYNLIRVVFDINMVTLENHPMIRQWMEACGKVPSIATINVRLDKEMKKIRFLIKWVLPIMRCITCKCCC</sequence>
<name>A0AAD1XRP2_EUPCR</name>
<dbReference type="PROSITE" id="PS50404">
    <property type="entry name" value="GST_NTER"/>
    <property type="match status" value="1"/>
</dbReference>
<evidence type="ECO:0000259" key="3">
    <source>
        <dbReference type="PROSITE" id="PS50404"/>
    </source>
</evidence>
<dbReference type="PANTHER" id="PTHR43917">
    <property type="match status" value="1"/>
</dbReference>
<dbReference type="Gene3D" id="3.40.30.10">
    <property type="entry name" value="Glutaredoxin"/>
    <property type="match status" value="1"/>
</dbReference>
<dbReference type="InterPro" id="IPR010987">
    <property type="entry name" value="Glutathione-S-Trfase_C-like"/>
</dbReference>
<evidence type="ECO:0000256" key="2">
    <source>
        <dbReference type="ARBA" id="ARBA00022490"/>
    </source>
</evidence>
<dbReference type="PANTHER" id="PTHR43917:SF8">
    <property type="entry name" value="GH16740P-RELATED"/>
    <property type="match status" value="1"/>
</dbReference>
<dbReference type="EMBL" id="CAMPGE010019283">
    <property type="protein sequence ID" value="CAI2377628.1"/>
    <property type="molecule type" value="Genomic_DNA"/>
</dbReference>
<dbReference type="InterPro" id="IPR004045">
    <property type="entry name" value="Glutathione_S-Trfase_N"/>
</dbReference>
<evidence type="ECO:0000313" key="6">
    <source>
        <dbReference type="Proteomes" id="UP001295684"/>
    </source>
</evidence>
<keyword evidence="6" id="KW-1185">Reference proteome</keyword>
<reference evidence="5" key="1">
    <citation type="submission" date="2023-07" db="EMBL/GenBank/DDBJ databases">
        <authorList>
            <consortium name="AG Swart"/>
            <person name="Singh M."/>
            <person name="Singh A."/>
            <person name="Seah K."/>
            <person name="Emmerich C."/>
        </authorList>
    </citation>
    <scope>NUCLEOTIDE SEQUENCE</scope>
    <source>
        <strain evidence="5">DP1</strain>
    </source>
</reference>
<comment type="subcellular location">
    <subcellularLocation>
        <location evidence="1">Cytoplasm</location>
    </subcellularLocation>
</comment>
<gene>
    <name evidence="5" type="ORF">ECRASSUSDP1_LOCUS19016</name>
</gene>
<dbReference type="SFLD" id="SFLDG00358">
    <property type="entry name" value="Main_(cytGST)"/>
    <property type="match status" value="1"/>
</dbReference>
<comment type="caution">
    <text evidence="5">The sequence shown here is derived from an EMBL/GenBank/DDBJ whole genome shotgun (WGS) entry which is preliminary data.</text>
</comment>
<evidence type="ECO:0000313" key="5">
    <source>
        <dbReference type="EMBL" id="CAI2377628.1"/>
    </source>
</evidence>
<dbReference type="AlphaFoldDB" id="A0AAD1XRP2"/>
<keyword evidence="2" id="KW-0963">Cytoplasm</keyword>
<dbReference type="PROSITE" id="PS50405">
    <property type="entry name" value="GST_CTER"/>
    <property type="match status" value="1"/>
</dbReference>
<dbReference type="InterPro" id="IPR051369">
    <property type="entry name" value="GST_Theta"/>
</dbReference>
<accession>A0AAD1XRP2</accession>
<evidence type="ECO:0008006" key="7">
    <source>
        <dbReference type="Google" id="ProtNLM"/>
    </source>
</evidence>
<dbReference type="Pfam" id="PF13417">
    <property type="entry name" value="GST_N_3"/>
    <property type="match status" value="1"/>
</dbReference>
<feature type="domain" description="GST N-terminal" evidence="3">
    <location>
        <begin position="3"/>
        <end position="84"/>
    </location>
</feature>
<dbReference type="Proteomes" id="UP001295684">
    <property type="component" value="Unassembled WGS sequence"/>
</dbReference>
<dbReference type="GO" id="GO:0004364">
    <property type="term" value="F:glutathione transferase activity"/>
    <property type="evidence" value="ECO:0007669"/>
    <property type="project" value="TreeGrafter"/>
</dbReference>
<evidence type="ECO:0000259" key="4">
    <source>
        <dbReference type="PROSITE" id="PS50405"/>
    </source>
</evidence>
<protein>
    <recommendedName>
        <fullName evidence="7">Glutathione S-transferase</fullName>
    </recommendedName>
</protein>
<dbReference type="GO" id="GO:0006749">
    <property type="term" value="P:glutathione metabolic process"/>
    <property type="evidence" value="ECO:0007669"/>
    <property type="project" value="TreeGrafter"/>
</dbReference>
<evidence type="ECO:0000256" key="1">
    <source>
        <dbReference type="ARBA" id="ARBA00004496"/>
    </source>
</evidence>
<feature type="domain" description="GST C-terminal" evidence="4">
    <location>
        <begin position="90"/>
        <end position="223"/>
    </location>
</feature>
<dbReference type="SUPFAM" id="SSF52833">
    <property type="entry name" value="Thioredoxin-like"/>
    <property type="match status" value="1"/>
</dbReference>
<dbReference type="SFLD" id="SFLDS00019">
    <property type="entry name" value="Glutathione_Transferase_(cytos"/>
    <property type="match status" value="1"/>
</dbReference>
<organism evidence="5 6">
    <name type="scientific">Euplotes crassus</name>
    <dbReference type="NCBI Taxonomy" id="5936"/>
    <lineage>
        <taxon>Eukaryota</taxon>
        <taxon>Sar</taxon>
        <taxon>Alveolata</taxon>
        <taxon>Ciliophora</taxon>
        <taxon>Intramacronucleata</taxon>
        <taxon>Spirotrichea</taxon>
        <taxon>Hypotrichia</taxon>
        <taxon>Euplotida</taxon>
        <taxon>Euplotidae</taxon>
        <taxon>Moneuplotes</taxon>
    </lineage>
</organism>
<dbReference type="Gene3D" id="1.20.1050.10">
    <property type="match status" value="1"/>
</dbReference>